<dbReference type="GO" id="GO:0000932">
    <property type="term" value="C:P-body"/>
    <property type="evidence" value="ECO:0007669"/>
    <property type="project" value="UniProtKB-SubCell"/>
</dbReference>
<dbReference type="SUPFAM" id="SSF50182">
    <property type="entry name" value="Sm-like ribonucleoproteins"/>
    <property type="match status" value="1"/>
</dbReference>
<comment type="similarity">
    <text evidence="2">Belongs to the snRNP Sm proteins family.</text>
</comment>
<evidence type="ECO:0000313" key="10">
    <source>
        <dbReference type="Proteomes" id="UP000019335"/>
    </source>
</evidence>
<keyword evidence="4" id="KW-0507">mRNA processing</keyword>
<dbReference type="GO" id="GO:0003729">
    <property type="term" value="F:mRNA binding"/>
    <property type="evidence" value="ECO:0007669"/>
    <property type="project" value="TreeGrafter"/>
</dbReference>
<accession>W7U1Y4</accession>
<dbReference type="PANTHER" id="PTHR15588">
    <property type="entry name" value="LSM1"/>
    <property type="match status" value="1"/>
</dbReference>
<proteinExistence type="inferred from homology"/>
<dbReference type="GO" id="GO:1990726">
    <property type="term" value="C:Lsm1-7-Pat1 complex"/>
    <property type="evidence" value="ECO:0007669"/>
    <property type="project" value="TreeGrafter"/>
</dbReference>
<sequence>MPCFLVFRASSYSTGSQSNKNPMEPGPGKPRPLQGVWAQPRSRPSPPSSEPPSASANSGLTGTKIELSDLFGARPSVPQSTGTGQAPPFPVQPQYLQHHPPPQAQAPPHYPQTTPPIQYPPHQVQAHASAPHQLAFPASHPFHARPHPMPPGAMTMHGRPPPGLTGNGFASPSGSPPSAPPFHPNAPPPFPPQQAQPLHPSAHMHPPQSLASTSTAPGPRPPQLQQEQLQQLRMMMHAGGAPQPGPHYMLPPRPFVAVLPDYLPGAASLVEQLDRRVLVVLRDGRNLVGVMRSFDQFSNMVLEDTYERHVVDGKYGDLPLGLYLVRGDAVVLLGEVEAEREGKSLEKVTTEEILELLQGSGEAGAKLEWDFE</sequence>
<dbReference type="Gene3D" id="2.30.30.100">
    <property type="match status" value="1"/>
</dbReference>
<feature type="compositionally biased region" description="Pro residues" evidence="7">
    <location>
        <begin position="99"/>
        <end position="119"/>
    </location>
</feature>
<name>W7U1Y4_9STRA</name>
<dbReference type="InterPro" id="IPR001163">
    <property type="entry name" value="Sm_dom_euk/arc"/>
</dbReference>
<protein>
    <submittedName>
        <fullName evidence="9">U6 snrna-associated sm-like protein lsm1</fullName>
    </submittedName>
</protein>
<evidence type="ECO:0000256" key="2">
    <source>
        <dbReference type="ARBA" id="ARBA00006850"/>
    </source>
</evidence>
<evidence type="ECO:0000256" key="5">
    <source>
        <dbReference type="ARBA" id="ARBA00022884"/>
    </source>
</evidence>
<keyword evidence="5" id="KW-0694">RNA-binding</keyword>
<dbReference type="SMART" id="SM00651">
    <property type="entry name" value="Sm"/>
    <property type="match status" value="1"/>
</dbReference>
<dbReference type="CDD" id="cd01728">
    <property type="entry name" value="LSm1"/>
    <property type="match status" value="1"/>
</dbReference>
<feature type="compositionally biased region" description="Polar residues" evidence="7">
    <location>
        <begin position="10"/>
        <end position="21"/>
    </location>
</feature>
<evidence type="ECO:0000256" key="7">
    <source>
        <dbReference type="SAM" id="MobiDB-lite"/>
    </source>
</evidence>
<evidence type="ECO:0000259" key="8">
    <source>
        <dbReference type="PROSITE" id="PS52002"/>
    </source>
</evidence>
<dbReference type="GO" id="GO:0006397">
    <property type="term" value="P:mRNA processing"/>
    <property type="evidence" value="ECO:0007669"/>
    <property type="project" value="UniProtKB-KW"/>
</dbReference>
<keyword evidence="6" id="KW-0687">Ribonucleoprotein</keyword>
<comment type="caution">
    <text evidence="9">The sequence shown here is derived from an EMBL/GenBank/DDBJ whole genome shotgun (WGS) entry which is preliminary data.</text>
</comment>
<organism evidence="9 10">
    <name type="scientific">Nannochloropsis gaditana</name>
    <dbReference type="NCBI Taxonomy" id="72520"/>
    <lineage>
        <taxon>Eukaryota</taxon>
        <taxon>Sar</taxon>
        <taxon>Stramenopiles</taxon>
        <taxon>Ochrophyta</taxon>
        <taxon>Eustigmatophyceae</taxon>
        <taxon>Eustigmatales</taxon>
        <taxon>Monodopsidaceae</taxon>
        <taxon>Nannochloropsis</taxon>
    </lineage>
</organism>
<evidence type="ECO:0000256" key="4">
    <source>
        <dbReference type="ARBA" id="ARBA00022664"/>
    </source>
</evidence>
<dbReference type="PROSITE" id="PS52002">
    <property type="entry name" value="SM"/>
    <property type="match status" value="1"/>
</dbReference>
<comment type="subcellular location">
    <subcellularLocation>
        <location evidence="1">Cytoplasm</location>
        <location evidence="1">P-body</location>
    </subcellularLocation>
</comment>
<dbReference type="GO" id="GO:0000290">
    <property type="term" value="P:deadenylation-dependent decapping of nuclear-transcribed mRNA"/>
    <property type="evidence" value="ECO:0007669"/>
    <property type="project" value="TreeGrafter"/>
</dbReference>
<evidence type="ECO:0000256" key="6">
    <source>
        <dbReference type="ARBA" id="ARBA00023274"/>
    </source>
</evidence>
<dbReference type="Proteomes" id="UP000019335">
    <property type="component" value="Chromosome 2"/>
</dbReference>
<dbReference type="OrthoDB" id="10263346at2759"/>
<dbReference type="InterPro" id="IPR010920">
    <property type="entry name" value="LSM_dom_sf"/>
</dbReference>
<gene>
    <name evidence="9" type="primary">LSm1</name>
    <name evidence="9" type="ORF">Naga_100017g1</name>
</gene>
<reference evidence="9 10" key="1">
    <citation type="journal article" date="2014" name="Mol. Plant">
        <title>Chromosome Scale Genome Assembly and Transcriptome Profiling of Nannochloropsis gaditana in Nitrogen Depletion.</title>
        <authorList>
            <person name="Corteggiani Carpinelli E."/>
            <person name="Telatin A."/>
            <person name="Vitulo N."/>
            <person name="Forcato C."/>
            <person name="D'Angelo M."/>
            <person name="Schiavon R."/>
            <person name="Vezzi A."/>
            <person name="Giacometti G.M."/>
            <person name="Morosinotto T."/>
            <person name="Valle G."/>
        </authorList>
    </citation>
    <scope>NUCLEOTIDE SEQUENCE [LARGE SCALE GENOMIC DNA]</scope>
    <source>
        <strain evidence="9 10">B-31</strain>
    </source>
</reference>
<dbReference type="InterPro" id="IPR034104">
    <property type="entry name" value="Lsm1"/>
</dbReference>
<evidence type="ECO:0000313" key="9">
    <source>
        <dbReference type="EMBL" id="EWM29828.1"/>
    </source>
</evidence>
<dbReference type="InterPro" id="IPR044642">
    <property type="entry name" value="PTHR15588"/>
</dbReference>
<dbReference type="GO" id="GO:1990904">
    <property type="term" value="C:ribonucleoprotein complex"/>
    <property type="evidence" value="ECO:0007669"/>
    <property type="project" value="UniProtKB-KW"/>
</dbReference>
<evidence type="ECO:0000256" key="1">
    <source>
        <dbReference type="ARBA" id="ARBA00004201"/>
    </source>
</evidence>
<evidence type="ECO:0000256" key="3">
    <source>
        <dbReference type="ARBA" id="ARBA00022490"/>
    </source>
</evidence>
<dbReference type="InterPro" id="IPR047575">
    <property type="entry name" value="Sm"/>
</dbReference>
<dbReference type="AlphaFoldDB" id="W7U1Y4"/>
<dbReference type="PANTHER" id="PTHR15588:SF8">
    <property type="entry name" value="U6 SNRNA-ASSOCIATED SM-LIKE PROTEIN LSM1"/>
    <property type="match status" value="1"/>
</dbReference>
<dbReference type="EMBL" id="AZIL01000116">
    <property type="protein sequence ID" value="EWM29828.1"/>
    <property type="molecule type" value="Genomic_DNA"/>
</dbReference>
<feature type="region of interest" description="Disordered" evidence="7">
    <location>
        <begin position="9"/>
        <end position="227"/>
    </location>
</feature>
<feature type="domain" description="Sm" evidence="8">
    <location>
        <begin position="264"/>
        <end position="339"/>
    </location>
</feature>
<keyword evidence="10" id="KW-1185">Reference proteome</keyword>
<feature type="compositionally biased region" description="Pro residues" evidence="7">
    <location>
        <begin position="174"/>
        <end position="194"/>
    </location>
</feature>
<dbReference type="Pfam" id="PF01423">
    <property type="entry name" value="LSM"/>
    <property type="match status" value="1"/>
</dbReference>
<keyword evidence="3" id="KW-0963">Cytoplasm</keyword>